<keyword evidence="6" id="KW-1185">Reference proteome</keyword>
<evidence type="ECO:0000256" key="1">
    <source>
        <dbReference type="ARBA" id="ARBA00022729"/>
    </source>
</evidence>
<dbReference type="PANTHER" id="PTHR43817:SF1">
    <property type="entry name" value="HYDROLASE, FAMILY 43, PUTATIVE (AFU_ORTHOLOGUE AFUA_3G01660)-RELATED"/>
    <property type="match status" value="1"/>
</dbReference>
<dbReference type="InterPro" id="IPR008979">
    <property type="entry name" value="Galactose-bd-like_sf"/>
</dbReference>
<feature type="signal peptide" evidence="3">
    <location>
        <begin position="1"/>
        <end position="23"/>
    </location>
</feature>
<proteinExistence type="predicted"/>
<evidence type="ECO:0000256" key="2">
    <source>
        <dbReference type="ARBA" id="ARBA00022801"/>
    </source>
</evidence>
<dbReference type="NCBIfam" id="NF045579">
    <property type="entry name" value="rhamnoside_JR"/>
    <property type="match status" value="1"/>
</dbReference>
<sequence>MIKRYFMLLTALLFILTSTTAQPDKNLAEPSKPWVLWYWMHSSSSKEGITKDLKAMKEAGIAGAYIATIKGTTNPPLFQPVTEQLSPEWWEMIRFAIEEADRMGLKIGLLPGDGFATAAGPWITPELSMQKVVWSKTEIKGGKLFNDTLSSPPSYKGYYKELAVMAYPTPGGPVQNTYNTIPKITTSIPEKDASFLIKKGNKVNFASNDPCWIQYEFSKPFTARNVTIHVNNFNTQSQRLTVEVSDNGKDFRRVTQMQAPRSGWLDWDSDVTHAIPPVTARYFRFVYNREGSEPGGEDLDGAKWKQNLKIAGIELSSEAKVHQFEGKTGEVWRVSPRTTREQLADELCVPLNKIQDITRYVDSNGKLKWKPAAGHWTVLRIGHTSTGHMNETAGAGKGLESDKLNPEAVTLQFNSWFGKAVHTAGPELANRALKVFYIDSWECGSQNWTPAFQKEFKVRRGYDMKPYLLVMAGVPVQSADISERFLYDVRLTLAELLNDNFYKTARDLAHKSNAQFGSETTAPVILSDGLLHYKEVDIPMGEFWLRSPSHDKPNDMVDAISGAHIYGKPIVQAEAFTQLRMAWDEHPGMLKALQDRNYAMGVNRLVYHVFTHNPWVDRKPGMTLDGVGLLFQRDQTWWKPGKAWVEYAERAQEQLQKGSFVADVAVFTGEEIPRRAILPDRLISTLPGIFGKERVASEKARVENKGLPMKQMPEGVNVSANLYEPENWNDPLRGYAYDSFNPDALLRLARVENGRVTFPGGASYGVLVFPGKHQMQPNSRIMSVEVAEKILQLTKEGATVILSERPSNTPGLAQANENDQKLKAIAEELWGGTFEKVQDGEDSFQMKNLGKGKVVLGPFDASSFAKLGIARDVEIFDSSSKAASGFVWTHRKNKDSDVYFIANQDSVQKEVTISLRETGRIPELYDAVTGEGFVARSYTLENGTTKLSYLFEPNASVFITLTKPASDVVRSEGKNWIETEDMQTLSEPWLVRFDKDLGGPAEPVRFKALSSWSSHPDTLISNYSGTASYASNFKVKTLKGSKKIYLDLGEIANIAEVIVNGKNCGVTWTAPYRADVTSAIKKGTNSVVIHVTNTWANRLMADQRLPHDKRITYTTAPFRLGGKQRLKGGLLGPVKLIKAKNN</sequence>
<dbReference type="Pfam" id="PF17132">
    <property type="entry name" value="Glyco_hydro_106"/>
    <property type="match status" value="2"/>
</dbReference>
<dbReference type="InterPro" id="IPR054593">
    <property type="entry name" value="Beta-mannosidase-like_N2"/>
</dbReference>
<accession>A0A2T0UCK4</accession>
<evidence type="ECO:0000313" key="5">
    <source>
        <dbReference type="EMBL" id="PRY55598.1"/>
    </source>
</evidence>
<evidence type="ECO:0000259" key="4">
    <source>
        <dbReference type="Pfam" id="PF22666"/>
    </source>
</evidence>
<dbReference type="Pfam" id="PF22666">
    <property type="entry name" value="Glyco_hydro_2_N2"/>
    <property type="match status" value="1"/>
</dbReference>
<dbReference type="AlphaFoldDB" id="A0A2T0UCK4"/>
<evidence type="ECO:0000256" key="3">
    <source>
        <dbReference type="SAM" id="SignalP"/>
    </source>
</evidence>
<dbReference type="Proteomes" id="UP000238034">
    <property type="component" value="Unassembled WGS sequence"/>
</dbReference>
<reference evidence="5 6" key="1">
    <citation type="submission" date="2018-03" db="EMBL/GenBank/DDBJ databases">
        <title>Genomic Encyclopedia of Type Strains, Phase III (KMG-III): the genomes of soil and plant-associated and newly described type strains.</title>
        <authorList>
            <person name="Whitman W."/>
        </authorList>
    </citation>
    <scope>NUCLEOTIDE SEQUENCE [LARGE SCALE GENOMIC DNA]</scope>
    <source>
        <strain evidence="5 6">CGMCC 1.9313</strain>
    </source>
</reference>
<keyword evidence="1 3" id="KW-0732">Signal</keyword>
<comment type="caution">
    <text evidence="5">The sequence shown here is derived from an EMBL/GenBank/DDBJ whole genome shotgun (WGS) entry which is preliminary data.</text>
</comment>
<dbReference type="Gene3D" id="2.60.120.260">
    <property type="entry name" value="Galactose-binding domain-like"/>
    <property type="match status" value="2"/>
</dbReference>
<evidence type="ECO:0000313" key="6">
    <source>
        <dbReference type="Proteomes" id="UP000238034"/>
    </source>
</evidence>
<organism evidence="5 6">
    <name type="scientific">Arcticibacter pallidicorallinus</name>
    <dbReference type="NCBI Taxonomy" id="1259464"/>
    <lineage>
        <taxon>Bacteria</taxon>
        <taxon>Pseudomonadati</taxon>
        <taxon>Bacteroidota</taxon>
        <taxon>Sphingobacteriia</taxon>
        <taxon>Sphingobacteriales</taxon>
        <taxon>Sphingobacteriaceae</taxon>
        <taxon>Arcticibacter</taxon>
    </lineage>
</organism>
<protein>
    <submittedName>
        <fullName evidence="5">F5/8 type C domain-containing protein</fullName>
    </submittedName>
</protein>
<dbReference type="GO" id="GO:0004553">
    <property type="term" value="F:hydrolase activity, hydrolyzing O-glycosyl compounds"/>
    <property type="evidence" value="ECO:0007669"/>
    <property type="project" value="UniProtKB-ARBA"/>
</dbReference>
<feature type="chain" id="PRO_5015699141" evidence="3">
    <location>
        <begin position="24"/>
        <end position="1142"/>
    </location>
</feature>
<feature type="domain" description="Beta-mannosidase-like galactose-binding" evidence="4">
    <location>
        <begin position="1028"/>
        <end position="1108"/>
    </location>
</feature>
<dbReference type="SUPFAM" id="SSF49785">
    <property type="entry name" value="Galactose-binding domain-like"/>
    <property type="match status" value="2"/>
</dbReference>
<dbReference type="PANTHER" id="PTHR43817">
    <property type="entry name" value="GLYCOSYL HYDROLASE"/>
    <property type="match status" value="1"/>
</dbReference>
<gene>
    <name evidence="5" type="ORF">B0I27_101572</name>
</gene>
<dbReference type="EMBL" id="PVTH01000001">
    <property type="protein sequence ID" value="PRY55598.1"/>
    <property type="molecule type" value="Genomic_DNA"/>
</dbReference>
<name>A0A2T0UCK4_9SPHI</name>
<keyword evidence="2" id="KW-0378">Hydrolase</keyword>